<comment type="caution">
    <text evidence="2">The sequence shown here is derived from an EMBL/GenBank/DDBJ whole genome shotgun (WGS) entry which is preliminary data.</text>
</comment>
<dbReference type="EMBL" id="LNVX01000536">
    <property type="protein sequence ID" value="OEG69901.1"/>
    <property type="molecule type" value="Genomic_DNA"/>
</dbReference>
<evidence type="ECO:0000313" key="2">
    <source>
        <dbReference type="EMBL" id="OEG69901.1"/>
    </source>
</evidence>
<proteinExistence type="predicted"/>
<reference evidence="2 3" key="1">
    <citation type="submission" date="2015-11" db="EMBL/GenBank/DDBJ databases">
        <title>Evidence for parallel genomic evolution in an endosymbiosis of termite gut flagellates.</title>
        <authorList>
            <person name="Zheng H."/>
        </authorList>
    </citation>
    <scope>NUCLEOTIDE SEQUENCE [LARGE SCALE GENOMIC DNA]</scope>
    <source>
        <strain evidence="2 3">CET450</strain>
    </source>
</reference>
<name>A0A1E5IHJ0_ENDTX</name>
<dbReference type="Proteomes" id="UP000095237">
    <property type="component" value="Unassembled WGS sequence"/>
</dbReference>
<evidence type="ECO:0000313" key="3">
    <source>
        <dbReference type="Proteomes" id="UP000095237"/>
    </source>
</evidence>
<dbReference type="AlphaFoldDB" id="A0A1E5IHJ0"/>
<sequence>MKKAIKDDYGIHYPTSLADVELFRKAVLNAEKSLRQEVGVREKEIDYVNGKRKVLAYAYDETKEIGENIVEKLSKTMFSLANAYPYLFDTICGLLTNQKELSQKYKRDIVEMMDIKDAIFFMMDIPFSEFLDWALDGEIKQKDGLIQDLINLATAPPKETQKYIPISQNYCARVAPVQLVLIRKNEEAISESKLKSLRNLTIRKINKGTSDEKIVHLTERLPIERIQILPLKLLFQDLVIGKYGEKWFEIPKAFQAKIVSFRSKYIEELSINLERLSKELKSLQEDERKDNNEIEAKNKEYEELKRKIENFPSPMVLRRAYFYLKIHSSSNEKAREINITPNDFLAHIDPSYLKKSRQEKIYLYGGIKGCLMLLDTINNFFIALVNEYNFHGTHLKPATISAFIEKKLQTHE</sequence>
<protein>
    <submittedName>
        <fullName evidence="2">Uncharacterized protein</fullName>
    </submittedName>
</protein>
<keyword evidence="1" id="KW-0175">Coiled coil</keyword>
<gene>
    <name evidence="2" type="ORF">ATZ36_07170</name>
</gene>
<keyword evidence="3" id="KW-1185">Reference proteome</keyword>
<evidence type="ECO:0000256" key="1">
    <source>
        <dbReference type="SAM" id="Coils"/>
    </source>
</evidence>
<organism evidence="2 3">
    <name type="scientific">Endomicrobium trichonymphae</name>
    <dbReference type="NCBI Taxonomy" id="1408204"/>
    <lineage>
        <taxon>Bacteria</taxon>
        <taxon>Pseudomonadati</taxon>
        <taxon>Elusimicrobiota</taxon>
        <taxon>Endomicrobiia</taxon>
        <taxon>Endomicrobiales</taxon>
        <taxon>Endomicrobiaceae</taxon>
        <taxon>Candidatus Endomicrobiellum</taxon>
    </lineage>
</organism>
<accession>A0A1E5IHJ0</accession>
<feature type="coiled-coil region" evidence="1">
    <location>
        <begin position="266"/>
        <end position="311"/>
    </location>
</feature>